<feature type="compositionally biased region" description="Low complexity" evidence="1">
    <location>
        <begin position="24"/>
        <end position="36"/>
    </location>
</feature>
<dbReference type="Proteomes" id="UP000450457">
    <property type="component" value="Unassembled WGS sequence"/>
</dbReference>
<dbReference type="RefSeq" id="WP_160911206.1">
    <property type="nucleotide sequence ID" value="NZ_WMFA01000001.1"/>
</dbReference>
<dbReference type="GeneID" id="78006004"/>
<evidence type="ECO:0000256" key="1">
    <source>
        <dbReference type="SAM" id="MobiDB-lite"/>
    </source>
</evidence>
<proteinExistence type="predicted"/>
<protein>
    <recommendedName>
        <fullName evidence="5">Phr family secreted Rap phosphatase inhibitor</fullName>
    </recommendedName>
</protein>
<reference evidence="3 4" key="1">
    <citation type="submission" date="2019-11" db="EMBL/GenBank/DDBJ databases">
        <title>Genome sequences of 17 halophilic strains isolated from different environments.</title>
        <authorList>
            <person name="Furrow R.E."/>
        </authorList>
    </citation>
    <scope>NUCLEOTIDE SEQUENCE [LARGE SCALE GENOMIC DNA]</scope>
    <source>
        <strain evidence="3 4">SL-4</strain>
    </source>
</reference>
<dbReference type="AlphaFoldDB" id="A0A845F7N8"/>
<evidence type="ECO:0000313" key="3">
    <source>
        <dbReference type="EMBL" id="MYL69861.1"/>
    </source>
</evidence>
<sequence length="62" mass="6380">MKKCVIMFGLVFLILGGSASVVAADAGNNNSQNGKGNSEEAQNDHPAPPATNPHGDELPFSN</sequence>
<feature type="signal peptide" evidence="2">
    <location>
        <begin position="1"/>
        <end position="23"/>
    </location>
</feature>
<comment type="caution">
    <text evidence="3">The sequence shown here is derived from an EMBL/GenBank/DDBJ whole genome shotgun (WGS) entry which is preliminary data.</text>
</comment>
<evidence type="ECO:0000256" key="2">
    <source>
        <dbReference type="SAM" id="SignalP"/>
    </source>
</evidence>
<organism evidence="3 4">
    <name type="scientific">Halobacillus litoralis</name>
    <dbReference type="NCBI Taxonomy" id="45668"/>
    <lineage>
        <taxon>Bacteria</taxon>
        <taxon>Bacillati</taxon>
        <taxon>Bacillota</taxon>
        <taxon>Bacilli</taxon>
        <taxon>Bacillales</taxon>
        <taxon>Bacillaceae</taxon>
        <taxon>Halobacillus</taxon>
    </lineage>
</organism>
<feature type="region of interest" description="Disordered" evidence="1">
    <location>
        <begin position="24"/>
        <end position="62"/>
    </location>
</feature>
<name>A0A845F7N8_9BACI</name>
<accession>A0A845F7N8</accession>
<dbReference type="EMBL" id="WMFA01000001">
    <property type="protein sequence ID" value="MYL69861.1"/>
    <property type="molecule type" value="Genomic_DNA"/>
</dbReference>
<gene>
    <name evidence="3" type="ORF">GLW00_03310</name>
</gene>
<evidence type="ECO:0000313" key="4">
    <source>
        <dbReference type="Proteomes" id="UP000450457"/>
    </source>
</evidence>
<evidence type="ECO:0008006" key="5">
    <source>
        <dbReference type="Google" id="ProtNLM"/>
    </source>
</evidence>
<feature type="chain" id="PRO_5039323725" description="Phr family secreted Rap phosphatase inhibitor" evidence="2">
    <location>
        <begin position="24"/>
        <end position="62"/>
    </location>
</feature>
<keyword evidence="2" id="KW-0732">Signal</keyword>